<name>A1RTM3_PYRIL</name>
<feature type="transmembrane region" description="Helical" evidence="1">
    <location>
        <begin position="176"/>
        <end position="196"/>
    </location>
</feature>
<dbReference type="Proteomes" id="UP000002595">
    <property type="component" value="Chromosome"/>
</dbReference>
<accession>A1RTM3</accession>
<dbReference type="Pfam" id="PF02517">
    <property type="entry name" value="Rce1-like"/>
    <property type="match status" value="1"/>
</dbReference>
<dbReference type="eggNOG" id="arCOG03735">
    <property type="taxonomic scope" value="Archaea"/>
</dbReference>
<evidence type="ECO:0000313" key="3">
    <source>
        <dbReference type="EMBL" id="ABL88305.1"/>
    </source>
</evidence>
<feature type="domain" description="CAAX prenyl protease 2/Lysostaphin resistance protein A-like" evidence="2">
    <location>
        <begin position="102"/>
        <end position="190"/>
    </location>
</feature>
<protein>
    <submittedName>
        <fullName evidence="3">Abortive infection protein</fullName>
    </submittedName>
</protein>
<feature type="transmembrane region" description="Helical" evidence="1">
    <location>
        <begin position="57"/>
        <end position="75"/>
    </location>
</feature>
<evidence type="ECO:0000259" key="2">
    <source>
        <dbReference type="Pfam" id="PF02517"/>
    </source>
</evidence>
<dbReference type="PANTHER" id="PTHR43592:SF15">
    <property type="entry name" value="CAAX AMINO TERMINAL PROTEASE FAMILY PROTEIN"/>
    <property type="match status" value="1"/>
</dbReference>
<feature type="transmembrane region" description="Helical" evidence="1">
    <location>
        <begin position="139"/>
        <end position="164"/>
    </location>
</feature>
<proteinExistence type="predicted"/>
<gene>
    <name evidence="3" type="ordered locus">Pisl_1134</name>
</gene>
<feature type="transmembrane region" description="Helical" evidence="1">
    <location>
        <begin position="7"/>
        <end position="27"/>
    </location>
</feature>
<keyword evidence="4" id="KW-1185">Reference proteome</keyword>
<sequence>MYKFVRLVILALSMPIMFIAMGIAAFVVPICGAPIAIATAYLVLTPVVYYTRGYPMFRLRYFIVSLLMMVVIWALEAAAEPYLREYSRAIQIFIQAMSVCPQWKAYFITTALVLAPLVEETLFRALLYVELEKRAGAVAGYAGSSLAFAMAHGASMLIPLYFALGVVLTYAFKRGGIVSAVVLHSLNNLLALAPIIQ</sequence>
<evidence type="ECO:0000313" key="4">
    <source>
        <dbReference type="Proteomes" id="UP000002595"/>
    </source>
</evidence>
<keyword evidence="1" id="KW-1133">Transmembrane helix</keyword>
<dbReference type="GO" id="GO:0080120">
    <property type="term" value="P:CAAX-box protein maturation"/>
    <property type="evidence" value="ECO:0007669"/>
    <property type="project" value="UniProtKB-ARBA"/>
</dbReference>
<dbReference type="EMBL" id="CP000504">
    <property type="protein sequence ID" value="ABL88305.1"/>
    <property type="molecule type" value="Genomic_DNA"/>
</dbReference>
<keyword evidence="1" id="KW-0812">Transmembrane</keyword>
<feature type="transmembrane region" description="Helical" evidence="1">
    <location>
        <begin position="33"/>
        <end position="50"/>
    </location>
</feature>
<dbReference type="HOGENOM" id="CLU_1412413_0_0_2"/>
<dbReference type="PANTHER" id="PTHR43592">
    <property type="entry name" value="CAAX AMINO TERMINAL PROTEASE"/>
    <property type="match status" value="1"/>
</dbReference>
<dbReference type="KEGG" id="pis:Pisl_1134"/>
<dbReference type="GO" id="GO:0004175">
    <property type="term" value="F:endopeptidase activity"/>
    <property type="evidence" value="ECO:0007669"/>
    <property type="project" value="UniProtKB-ARBA"/>
</dbReference>
<organism evidence="3 4">
    <name type="scientific">Pyrobaculum islandicum (strain DSM 4184 / JCM 9189 / GEO3)</name>
    <dbReference type="NCBI Taxonomy" id="384616"/>
    <lineage>
        <taxon>Archaea</taxon>
        <taxon>Thermoproteota</taxon>
        <taxon>Thermoprotei</taxon>
        <taxon>Thermoproteales</taxon>
        <taxon>Thermoproteaceae</taxon>
        <taxon>Pyrobaculum</taxon>
    </lineage>
</organism>
<dbReference type="AlphaFoldDB" id="A1RTM3"/>
<dbReference type="STRING" id="384616.Pisl_1134"/>
<dbReference type="InterPro" id="IPR003675">
    <property type="entry name" value="Rce1/LyrA-like_dom"/>
</dbReference>
<reference evidence="3" key="1">
    <citation type="submission" date="2006-12" db="EMBL/GenBank/DDBJ databases">
        <title>Complete sequence of Pyrobaculum islandicum DSM 4184.</title>
        <authorList>
            <person name="Copeland A."/>
            <person name="Lucas S."/>
            <person name="Lapidus A."/>
            <person name="Barry K."/>
            <person name="Detter J.C."/>
            <person name="Glavina del Rio T."/>
            <person name="Dalin E."/>
            <person name="Tice H."/>
            <person name="Pitluck S."/>
            <person name="Meincke L."/>
            <person name="Brettin T."/>
            <person name="Bruce D."/>
            <person name="Han C."/>
            <person name="Tapia R."/>
            <person name="Gilna P."/>
            <person name="Schmutz J."/>
            <person name="Larimer F."/>
            <person name="Land M."/>
            <person name="Hauser L."/>
            <person name="Kyrpides N."/>
            <person name="Mikhailova N."/>
            <person name="Cozen A.E."/>
            <person name="Fitz-Gibbon S.T."/>
            <person name="House C.H."/>
            <person name="Saltikov C."/>
            <person name="Lowe T."/>
            <person name="Richardson P."/>
        </authorList>
    </citation>
    <scope>NUCLEOTIDE SEQUENCE [LARGE SCALE GENOMIC DNA]</scope>
    <source>
        <strain evidence="3">DSM 4184</strain>
    </source>
</reference>
<evidence type="ECO:0000256" key="1">
    <source>
        <dbReference type="SAM" id="Phobius"/>
    </source>
</evidence>
<keyword evidence="1" id="KW-0472">Membrane</keyword>